<dbReference type="PANTHER" id="PTHR46889:SF4">
    <property type="entry name" value="TRANSPOSASE INSO FOR INSERTION SEQUENCE ELEMENT IS911B-RELATED"/>
    <property type="match status" value="1"/>
</dbReference>
<gene>
    <name evidence="3" type="ORF">NU08_4561</name>
</gene>
<dbReference type="AlphaFoldDB" id="A0A444VSH7"/>
<keyword evidence="1" id="KW-0175">Coiled coil</keyword>
<dbReference type="SUPFAM" id="SSF46689">
    <property type="entry name" value="Homeodomain-like"/>
    <property type="match status" value="1"/>
</dbReference>
<evidence type="ECO:0000313" key="3">
    <source>
        <dbReference type="EMBL" id="RYJ36423.1"/>
    </source>
</evidence>
<comment type="caution">
    <text evidence="3">The sequence shown here is derived from an EMBL/GenBank/DDBJ whole genome shotgun (WGS) entry which is preliminary data.</text>
</comment>
<dbReference type="Proteomes" id="UP000290433">
    <property type="component" value="Unassembled WGS sequence"/>
</dbReference>
<dbReference type="Pfam" id="PF13276">
    <property type="entry name" value="HTH_21"/>
    <property type="match status" value="1"/>
</dbReference>
<sequence length="199" mass="23766">MRRKYDPDFKEKLVLMSYGNKSIIKLEKEFGLHRGLLTDWRQKHEKWGNDNFKAEYFSRLRLENGKIQELEKKIKHIEEKFQILKAAGRYLNEEAAGLLNFIQKNEKKYSIRLMCNVLDVNRSFYHKWKRNIPTKTQKLKAIRQQKIKEAFFNSQQRYGALRIAAMLQNDGFQISISTVKRYMKEMGLQCNIKKRAAAK</sequence>
<evidence type="ECO:0000256" key="1">
    <source>
        <dbReference type="SAM" id="Coils"/>
    </source>
</evidence>
<feature type="coiled-coil region" evidence="1">
    <location>
        <begin position="60"/>
        <end position="87"/>
    </location>
</feature>
<reference evidence="3 4" key="1">
    <citation type="submission" date="2014-12" db="EMBL/GenBank/DDBJ databases">
        <title>Genome sequence of Flavobacterium anhuiense RCM74.</title>
        <authorList>
            <person name="Kim J.F."/>
            <person name="Song J.Y."/>
            <person name="Kwak M.-J."/>
            <person name="Lee S.-W."/>
        </authorList>
    </citation>
    <scope>NUCLEOTIDE SEQUENCE [LARGE SCALE GENOMIC DNA]</scope>
    <source>
        <strain evidence="3 4">RCM74</strain>
    </source>
</reference>
<dbReference type="RefSeq" id="WP_008469314.1">
    <property type="nucleotide sequence ID" value="NZ_JUIV01000034.1"/>
</dbReference>
<accession>A0A444VSH7</accession>
<name>A0A444VSH7_9FLAO</name>
<dbReference type="InterPro" id="IPR050900">
    <property type="entry name" value="Transposase_IS3/IS150/IS904"/>
</dbReference>
<dbReference type="EMBL" id="JUIV01000034">
    <property type="protein sequence ID" value="RYJ36423.1"/>
    <property type="molecule type" value="Genomic_DNA"/>
</dbReference>
<evidence type="ECO:0000259" key="2">
    <source>
        <dbReference type="Pfam" id="PF13276"/>
    </source>
</evidence>
<dbReference type="PANTHER" id="PTHR46889">
    <property type="entry name" value="TRANSPOSASE INSF FOR INSERTION SEQUENCE IS3B-RELATED"/>
    <property type="match status" value="1"/>
</dbReference>
<protein>
    <submittedName>
        <fullName evidence="3">Transposase IS3/IS911 family protein</fullName>
    </submittedName>
</protein>
<dbReference type="InterPro" id="IPR025948">
    <property type="entry name" value="HTH-like_dom"/>
</dbReference>
<organism evidence="3 4">
    <name type="scientific">Flavobacterium anhuiense</name>
    <dbReference type="NCBI Taxonomy" id="459526"/>
    <lineage>
        <taxon>Bacteria</taxon>
        <taxon>Pseudomonadati</taxon>
        <taxon>Bacteroidota</taxon>
        <taxon>Flavobacteriia</taxon>
        <taxon>Flavobacteriales</taxon>
        <taxon>Flavobacteriaceae</taxon>
        <taxon>Flavobacterium</taxon>
    </lineage>
</organism>
<proteinExistence type="predicted"/>
<feature type="domain" description="HTH-like" evidence="2">
    <location>
        <begin position="143"/>
        <end position="195"/>
    </location>
</feature>
<evidence type="ECO:0000313" key="4">
    <source>
        <dbReference type="Proteomes" id="UP000290433"/>
    </source>
</evidence>
<dbReference type="InterPro" id="IPR009057">
    <property type="entry name" value="Homeodomain-like_sf"/>
</dbReference>
<dbReference type="OrthoDB" id="884299at2"/>